<reference evidence="8 9" key="1">
    <citation type="submission" date="2019-12" db="EMBL/GenBank/DDBJ databases">
        <authorList>
            <person name="Woiski C."/>
        </authorList>
    </citation>
    <scope>NUCLEOTIDE SEQUENCE [LARGE SCALE GENOMIC DNA]</scope>
    <source>
        <strain evidence="8 9">BOE100</strain>
    </source>
</reference>
<dbReference type="PANTHER" id="PTHR32196">
    <property type="entry name" value="ABC TRANSPORTER PERMEASE PROTEIN YPHD-RELATED-RELATED"/>
    <property type="match status" value="1"/>
</dbReference>
<name>A0A7V8EA40_PSEPU</name>
<comment type="caution">
    <text evidence="8">The sequence shown here is derived from an EMBL/GenBank/DDBJ whole genome shotgun (WGS) entry which is preliminary data.</text>
</comment>
<evidence type="ECO:0000313" key="8">
    <source>
        <dbReference type="EMBL" id="KAF0251004.1"/>
    </source>
</evidence>
<dbReference type="GO" id="GO:0022857">
    <property type="term" value="F:transmembrane transporter activity"/>
    <property type="evidence" value="ECO:0007669"/>
    <property type="project" value="InterPro"/>
</dbReference>
<keyword evidence="4 7" id="KW-0812">Transmembrane</keyword>
<dbReference type="PANTHER" id="PTHR32196:SF72">
    <property type="entry name" value="RIBOSE IMPORT PERMEASE PROTEIN RBSC"/>
    <property type="match status" value="1"/>
</dbReference>
<feature type="transmembrane region" description="Helical" evidence="7">
    <location>
        <begin position="213"/>
        <end position="230"/>
    </location>
</feature>
<comment type="subcellular location">
    <subcellularLocation>
        <location evidence="1">Cell inner membrane</location>
        <topology evidence="1">Multi-pass membrane protein</topology>
    </subcellularLocation>
</comment>
<dbReference type="EMBL" id="WOWR01000073">
    <property type="protein sequence ID" value="KAF0251004.1"/>
    <property type="molecule type" value="Genomic_DNA"/>
</dbReference>
<keyword evidence="5 7" id="KW-1133">Transmembrane helix</keyword>
<feature type="transmembrane region" description="Helical" evidence="7">
    <location>
        <begin position="293"/>
        <end position="311"/>
    </location>
</feature>
<protein>
    <submittedName>
        <fullName evidence="8">ABC transporter permease</fullName>
    </submittedName>
</protein>
<feature type="transmembrane region" description="Helical" evidence="7">
    <location>
        <begin position="15"/>
        <end position="33"/>
    </location>
</feature>
<evidence type="ECO:0000256" key="3">
    <source>
        <dbReference type="ARBA" id="ARBA00022475"/>
    </source>
</evidence>
<evidence type="ECO:0000256" key="5">
    <source>
        <dbReference type="ARBA" id="ARBA00022989"/>
    </source>
</evidence>
<evidence type="ECO:0000256" key="1">
    <source>
        <dbReference type="ARBA" id="ARBA00004429"/>
    </source>
</evidence>
<dbReference type="GO" id="GO:0005886">
    <property type="term" value="C:plasma membrane"/>
    <property type="evidence" value="ECO:0007669"/>
    <property type="project" value="UniProtKB-SubCell"/>
</dbReference>
<comment type="similarity">
    <text evidence="2">Belongs to the binding-protein-dependent transport system permease family. AraH/RbsC subfamily.</text>
</comment>
<evidence type="ECO:0000256" key="2">
    <source>
        <dbReference type="ARBA" id="ARBA00007942"/>
    </source>
</evidence>
<feature type="transmembrane region" description="Helical" evidence="7">
    <location>
        <begin position="96"/>
        <end position="118"/>
    </location>
</feature>
<dbReference type="CDD" id="cd06579">
    <property type="entry name" value="TM_PBP1_transp_AraH_like"/>
    <property type="match status" value="1"/>
</dbReference>
<dbReference type="AlphaFoldDB" id="A0A7V8EA40"/>
<feature type="transmembrane region" description="Helical" evidence="7">
    <location>
        <begin position="163"/>
        <end position="182"/>
    </location>
</feature>
<organism evidence="8 9">
    <name type="scientific">Pseudomonas putida</name>
    <name type="common">Arthrobacter siderocapsulatus</name>
    <dbReference type="NCBI Taxonomy" id="303"/>
    <lineage>
        <taxon>Bacteria</taxon>
        <taxon>Pseudomonadati</taxon>
        <taxon>Pseudomonadota</taxon>
        <taxon>Gammaproteobacteria</taxon>
        <taxon>Pseudomonadales</taxon>
        <taxon>Pseudomonadaceae</taxon>
        <taxon>Pseudomonas</taxon>
    </lineage>
</organism>
<evidence type="ECO:0000313" key="9">
    <source>
        <dbReference type="Proteomes" id="UP000442695"/>
    </source>
</evidence>
<evidence type="ECO:0000256" key="4">
    <source>
        <dbReference type="ARBA" id="ARBA00022692"/>
    </source>
</evidence>
<dbReference type="InterPro" id="IPR001851">
    <property type="entry name" value="ABC_transp_permease"/>
</dbReference>
<evidence type="ECO:0000256" key="7">
    <source>
        <dbReference type="SAM" id="Phobius"/>
    </source>
</evidence>
<keyword evidence="6 7" id="KW-0472">Membrane</keyword>
<feature type="transmembrane region" description="Helical" evidence="7">
    <location>
        <begin position="242"/>
        <end position="260"/>
    </location>
</feature>
<proteinExistence type="inferred from homology"/>
<sequence length="320" mass="32508">MSRHSFSLSAVTKSGAGTIALLYILLFIAYVSIERSSLSVSAISDLVNNASPLAIAAAGGTLIVLLRGFDLSVAGVISLVNVILATYPMEDASGALGSLGLALLVGASVGLVNGVLVAYGGFQSIAITLATMIMTAGTALVILDAPGGAVADWLSETLTETILGFPVSGFVLLAVTGLWAIVRKTNFGISLYAVGQDEHAAALSGIKVKRTRCLAFVLAGALYGLSGYMLSAQTATGNPTAGNSLLLLTFAAIALGGTSFRGGKGGLTGSIIGAASLMLLQKLLFAIGVQSFYIGLLQGLVMIFAVSLMNAGEWLGVRRT</sequence>
<dbReference type="RefSeq" id="WP_156859929.1">
    <property type="nucleotide sequence ID" value="NZ_WOWR01000073.1"/>
</dbReference>
<gene>
    <name evidence="8" type="ORF">GN299_30895</name>
</gene>
<feature type="transmembrane region" description="Helical" evidence="7">
    <location>
        <begin position="53"/>
        <end position="84"/>
    </location>
</feature>
<dbReference type="Proteomes" id="UP000442695">
    <property type="component" value="Unassembled WGS sequence"/>
</dbReference>
<accession>A0A7V8EA40</accession>
<keyword evidence="3" id="KW-1003">Cell membrane</keyword>
<evidence type="ECO:0000256" key="6">
    <source>
        <dbReference type="ARBA" id="ARBA00023136"/>
    </source>
</evidence>
<feature type="transmembrane region" description="Helical" evidence="7">
    <location>
        <begin position="267"/>
        <end position="287"/>
    </location>
</feature>
<dbReference type="Pfam" id="PF02653">
    <property type="entry name" value="BPD_transp_2"/>
    <property type="match status" value="1"/>
</dbReference>
<feature type="transmembrane region" description="Helical" evidence="7">
    <location>
        <begin position="125"/>
        <end position="143"/>
    </location>
</feature>